<organism evidence="2 3">
    <name type="scientific">Photobacterium halotolerans</name>
    <dbReference type="NCBI Taxonomy" id="265726"/>
    <lineage>
        <taxon>Bacteria</taxon>
        <taxon>Pseudomonadati</taxon>
        <taxon>Pseudomonadota</taxon>
        <taxon>Gammaproteobacteria</taxon>
        <taxon>Vibrionales</taxon>
        <taxon>Vibrionaceae</taxon>
        <taxon>Photobacterium</taxon>
    </lineage>
</organism>
<dbReference type="InterPro" id="IPR016084">
    <property type="entry name" value="Haem_Oase-like_multi-hlx"/>
</dbReference>
<feature type="domain" description="Cupin type-2" evidence="1">
    <location>
        <begin position="396"/>
        <end position="450"/>
    </location>
</feature>
<evidence type="ECO:0000313" key="3">
    <source>
        <dbReference type="Proteomes" id="UP000033633"/>
    </source>
</evidence>
<evidence type="ECO:0000259" key="1">
    <source>
        <dbReference type="Pfam" id="PF07883"/>
    </source>
</evidence>
<dbReference type="InterPro" id="IPR014710">
    <property type="entry name" value="RmlC-like_jellyroll"/>
</dbReference>
<comment type="caution">
    <text evidence="2">The sequence shown here is derived from an EMBL/GenBank/DDBJ whole genome shotgun (WGS) entry which is preliminary data.</text>
</comment>
<dbReference type="STRING" id="265726.KY46_02065"/>
<dbReference type="Pfam" id="PF07883">
    <property type="entry name" value="Cupin_2"/>
    <property type="match status" value="1"/>
</dbReference>
<reference evidence="2 3" key="1">
    <citation type="submission" date="2014-12" db="EMBL/GenBank/DDBJ databases">
        <title>Mercury Reductase activity and rhizosphere competence traits in the genome of root associated Photobacterium halotolerans MELD1.</title>
        <authorList>
            <person name="Mathew D.C."/>
            <person name="Huang C.-C."/>
        </authorList>
    </citation>
    <scope>NUCLEOTIDE SEQUENCE [LARGE SCALE GENOMIC DNA]</scope>
    <source>
        <strain evidence="2 3">MELD1</strain>
    </source>
</reference>
<proteinExistence type="predicted"/>
<keyword evidence="3" id="KW-1185">Reference proteome</keyword>
<dbReference type="PATRIC" id="fig|265726.11.peg.448"/>
<dbReference type="InterPro" id="IPR011051">
    <property type="entry name" value="RmlC_Cupin_sf"/>
</dbReference>
<gene>
    <name evidence="2" type="ORF">KY46_02065</name>
</gene>
<dbReference type="SMART" id="SM01236">
    <property type="entry name" value="Haem_oxygenase_2"/>
    <property type="match status" value="1"/>
</dbReference>
<name>A0A0F5VI60_9GAMM</name>
<dbReference type="EMBL" id="JWYV01000001">
    <property type="protein sequence ID" value="KKD01804.1"/>
    <property type="molecule type" value="Genomic_DNA"/>
</dbReference>
<dbReference type="InterPro" id="IPR013096">
    <property type="entry name" value="Cupin_2"/>
</dbReference>
<protein>
    <submittedName>
        <fullName evidence="2">Cupin</fullName>
    </submittedName>
</protein>
<dbReference type="Gene3D" id="2.60.120.10">
    <property type="entry name" value="Jelly Rolls"/>
    <property type="match status" value="1"/>
</dbReference>
<accession>A0A0F5VI60</accession>
<dbReference type="SUPFAM" id="SSF48613">
    <property type="entry name" value="Heme oxygenase-like"/>
    <property type="match status" value="1"/>
</dbReference>
<dbReference type="AlphaFoldDB" id="A0A0F5VI60"/>
<dbReference type="Proteomes" id="UP000033633">
    <property type="component" value="Unassembled WGS sequence"/>
</dbReference>
<dbReference type="SUPFAM" id="SSF51182">
    <property type="entry name" value="RmlC-like cupins"/>
    <property type="match status" value="1"/>
</dbReference>
<evidence type="ECO:0000313" key="2">
    <source>
        <dbReference type="EMBL" id="KKD01804.1"/>
    </source>
</evidence>
<dbReference type="Gene3D" id="1.20.910.10">
    <property type="entry name" value="Heme oxygenase-like"/>
    <property type="match status" value="1"/>
</dbReference>
<sequence>MFSKYFQSPFSKIASLQRRSYMAIESFLSCSHFKDAPKDVFMESPYQRPCRPQDLKALDLSEPVSLENYSSNENLFIQRSILNAYELDLVFLPFSKAVNLKEFKTFYCDENYQNAAALLPSFEHLAFSSLEKSINVSGHWTLQDFIQYTKTKIKDVANSESTLYKKITGSKDPESAARFFFIQCAGDFLSEASAMARNVLGNYGSATSELFKVLIDEYGYGVHEKKHSSIFEGMMKDVGLNEMIHYYWNFYTPGSLSLINYFHYISKNHSRFFKYLGALYYTEATLAFTTKSQSKIVKDVFQGRVSSLYFDEHSHIDIHHGRMALEKIIIPLVELHGEHIIPDILSGFEEFASLQDVADQELYRHIEVHDSLDELIAKAKKYHDVSGAVKFEEVLGEVSVSHIHNNDELFMVDEGELDLYFSPDKVVHMKAGDKIIIPSGILHLSKITSDTCRYSVKHIEVA</sequence>
<dbReference type="Pfam" id="PF14518">
    <property type="entry name" value="Haem_oxygenas_2"/>
    <property type="match status" value="1"/>
</dbReference>